<dbReference type="SUPFAM" id="SSF51695">
    <property type="entry name" value="PLC-like phosphodiesterases"/>
    <property type="match status" value="1"/>
</dbReference>
<evidence type="ECO:0000259" key="1">
    <source>
        <dbReference type="PROSITE" id="PS51704"/>
    </source>
</evidence>
<proteinExistence type="predicted"/>
<comment type="caution">
    <text evidence="2">The sequence shown here is derived from an EMBL/GenBank/DDBJ whole genome shotgun (WGS) entry which is preliminary data.</text>
</comment>
<dbReference type="InterPro" id="IPR030395">
    <property type="entry name" value="GP_PDE_dom"/>
</dbReference>
<dbReference type="Proteomes" id="UP000266975">
    <property type="component" value="Unassembled WGS sequence"/>
</dbReference>
<evidence type="ECO:0000313" key="3">
    <source>
        <dbReference type="Proteomes" id="UP000266975"/>
    </source>
</evidence>
<dbReference type="InterPro" id="IPR017946">
    <property type="entry name" value="PLC-like_Pdiesterase_TIM-brl"/>
</dbReference>
<dbReference type="GO" id="GO:0008081">
    <property type="term" value="F:phosphoric diester hydrolase activity"/>
    <property type="evidence" value="ECO:0007669"/>
    <property type="project" value="InterPro"/>
</dbReference>
<dbReference type="CDD" id="cd08582">
    <property type="entry name" value="GDPD_like_2"/>
    <property type="match status" value="1"/>
</dbReference>
<feature type="domain" description="GP-PDE" evidence="1">
    <location>
        <begin position="1"/>
        <end position="236"/>
    </location>
</feature>
<sequence length="241" mass="27525">MNIIAHRGYSARYPELTPIAFEKALALPIHGIECDIRLTLDGEVVVVHDPIIDRVANGRGRVSAMTLAQLRKYNFGTPDNPQTILTLRELLAMVTAQNDKHIYIETKHPMRYGRMLEEQLVRVLQYQDLIDDPRIHVISFSPAAIMRMRTLAPGIDRIHLRRKIERWLNPVDTHPGEPTGLGLSVMRARRHPELVSSHNLPTYMWTVNTPNDMQWAREAGVKMMATDDPELALETLEELNS</sequence>
<gene>
    <name evidence="2" type="ORF">C5L39_01175</name>
</gene>
<dbReference type="GO" id="GO:0006629">
    <property type="term" value="P:lipid metabolic process"/>
    <property type="evidence" value="ECO:0007669"/>
    <property type="project" value="InterPro"/>
</dbReference>
<organism evidence="2 3">
    <name type="scientific">Corynebacterium alimapuense</name>
    <dbReference type="NCBI Taxonomy" id="1576874"/>
    <lineage>
        <taxon>Bacteria</taxon>
        <taxon>Bacillati</taxon>
        <taxon>Actinomycetota</taxon>
        <taxon>Actinomycetes</taxon>
        <taxon>Mycobacteriales</taxon>
        <taxon>Corynebacteriaceae</taxon>
        <taxon>Corynebacterium</taxon>
    </lineage>
</organism>
<dbReference type="Pfam" id="PF03009">
    <property type="entry name" value="GDPD"/>
    <property type="match status" value="1"/>
</dbReference>
<name>A0A3M8KBV9_9CORY</name>
<dbReference type="AlphaFoldDB" id="A0A3M8KBV9"/>
<dbReference type="RefSeq" id="WP_123047056.1">
    <property type="nucleotide sequence ID" value="NZ_PTJO01000001.1"/>
</dbReference>
<dbReference type="Gene3D" id="3.20.20.190">
    <property type="entry name" value="Phosphatidylinositol (PI) phosphodiesterase"/>
    <property type="match status" value="1"/>
</dbReference>
<keyword evidence="3" id="KW-1185">Reference proteome</keyword>
<dbReference type="PROSITE" id="PS51704">
    <property type="entry name" value="GP_PDE"/>
    <property type="match status" value="1"/>
</dbReference>
<accession>A0A3M8KBV9</accession>
<dbReference type="PANTHER" id="PTHR46211">
    <property type="entry name" value="GLYCEROPHOSPHORYL DIESTER PHOSPHODIESTERASE"/>
    <property type="match status" value="1"/>
</dbReference>
<protein>
    <submittedName>
        <fullName evidence="2">Glycerophosphodiester phosphodiesterase</fullName>
    </submittedName>
</protein>
<dbReference type="OrthoDB" id="9758957at2"/>
<evidence type="ECO:0000313" key="2">
    <source>
        <dbReference type="EMBL" id="RNE50012.1"/>
    </source>
</evidence>
<dbReference type="EMBL" id="PTJO01000001">
    <property type="protein sequence ID" value="RNE50012.1"/>
    <property type="molecule type" value="Genomic_DNA"/>
</dbReference>
<reference evidence="2 3" key="1">
    <citation type="submission" date="2018-02" db="EMBL/GenBank/DDBJ databases">
        <title>Corynebacterium alimpuense sp. nov., a marine obligate actinomycete isolated from sediments of Valparaiso bay, Chile.</title>
        <authorList>
            <person name="Claverias F."/>
            <person name="Gonzales-Siles L."/>
            <person name="Salva-Serra F."/>
            <person name="Inganaes E."/>
            <person name="Molin K."/>
            <person name="Cumsille A."/>
            <person name="Undabarrena A."/>
            <person name="Couve E."/>
            <person name="Moore E.R.B."/>
            <person name="Gomila M."/>
            <person name="Camara B."/>
        </authorList>
    </citation>
    <scope>NUCLEOTIDE SEQUENCE [LARGE SCALE GENOMIC DNA]</scope>
    <source>
        <strain evidence="2 3">CCUG 69366</strain>
    </source>
</reference>
<dbReference type="PANTHER" id="PTHR46211:SF13">
    <property type="entry name" value="GLYCEROPHOSPHODIESTER PHOSPHODIESTERASE 1-RELATED"/>
    <property type="match status" value="1"/>
</dbReference>